<dbReference type="Gene3D" id="1.25.10.10">
    <property type="entry name" value="Leucine-rich Repeat Variant"/>
    <property type="match status" value="1"/>
</dbReference>
<dbReference type="EMBL" id="JACGCM010001019">
    <property type="protein sequence ID" value="KAF6162550.1"/>
    <property type="molecule type" value="Genomic_DNA"/>
</dbReference>
<keyword evidence="8" id="KW-1185">Reference proteome</keyword>
<dbReference type="InterPro" id="IPR016024">
    <property type="entry name" value="ARM-type_fold"/>
</dbReference>
<keyword evidence="5" id="KW-0653">Protein transport</keyword>
<dbReference type="PANTHER" id="PTHR10527">
    <property type="entry name" value="IMPORTIN BETA"/>
    <property type="match status" value="1"/>
</dbReference>
<accession>A0A7J7N696</accession>
<evidence type="ECO:0000256" key="5">
    <source>
        <dbReference type="ARBA" id="ARBA00022927"/>
    </source>
</evidence>
<dbReference type="InterPro" id="IPR011989">
    <property type="entry name" value="ARM-like"/>
</dbReference>
<dbReference type="SUPFAM" id="SSF48371">
    <property type="entry name" value="ARM repeat"/>
    <property type="match status" value="1"/>
</dbReference>
<organism evidence="7 8">
    <name type="scientific">Kingdonia uniflora</name>
    <dbReference type="NCBI Taxonomy" id="39325"/>
    <lineage>
        <taxon>Eukaryota</taxon>
        <taxon>Viridiplantae</taxon>
        <taxon>Streptophyta</taxon>
        <taxon>Embryophyta</taxon>
        <taxon>Tracheophyta</taxon>
        <taxon>Spermatophyta</taxon>
        <taxon>Magnoliopsida</taxon>
        <taxon>Ranunculales</taxon>
        <taxon>Circaeasteraceae</taxon>
        <taxon>Kingdonia</taxon>
    </lineage>
</organism>
<dbReference type="GO" id="GO:0006606">
    <property type="term" value="P:protein import into nucleus"/>
    <property type="evidence" value="ECO:0007669"/>
    <property type="project" value="InterPro"/>
</dbReference>
<sequence>MEDTYVEEEEVEEARTGVVRGLDGVSPQTVRENEDDDDVNPENEKEKAHAASTVLNFSENCTPDILTPYLDRIVSKLLVLLQQMVQEGALTALASVSDSSQKQFQKYYDVVMPYLKAILVNVTDKYNRMLCVKSKECISLVGMAVGKEKFRDDAKQVHNGHDLLICTFTTLIAACVSMIRTLIPMKLDYEGMREVEVKASEEDYLYHCQLHSVILEGPERVSSPRNCAIALVKEEDALATLGVLVVTCCSKK</sequence>
<comment type="subcellular location">
    <subcellularLocation>
        <location evidence="1">Cytoplasm</location>
    </subcellularLocation>
</comment>
<evidence type="ECO:0000256" key="6">
    <source>
        <dbReference type="SAM" id="MobiDB-lite"/>
    </source>
</evidence>
<evidence type="ECO:0000256" key="3">
    <source>
        <dbReference type="ARBA" id="ARBA00022490"/>
    </source>
</evidence>
<dbReference type="InterPro" id="IPR040122">
    <property type="entry name" value="Importin_beta"/>
</dbReference>
<reference evidence="7 8" key="1">
    <citation type="journal article" date="2020" name="IScience">
        <title>Genome Sequencing of the Endangered Kingdonia uniflora (Circaeasteraceae, Ranunculales) Reveals Potential Mechanisms of Evolutionary Specialization.</title>
        <authorList>
            <person name="Sun Y."/>
            <person name="Deng T."/>
            <person name="Zhang A."/>
            <person name="Moore M.J."/>
            <person name="Landis J.B."/>
            <person name="Lin N."/>
            <person name="Zhang H."/>
            <person name="Zhang X."/>
            <person name="Huang J."/>
            <person name="Zhang X."/>
            <person name="Sun H."/>
            <person name="Wang H."/>
        </authorList>
    </citation>
    <scope>NUCLEOTIDE SEQUENCE [LARGE SCALE GENOMIC DNA]</scope>
    <source>
        <strain evidence="7">TB1705</strain>
        <tissue evidence="7">Leaf</tissue>
    </source>
</reference>
<keyword evidence="2" id="KW-0813">Transport</keyword>
<comment type="caution">
    <text evidence="7">The sequence shown here is derived from an EMBL/GenBank/DDBJ whole genome shotgun (WGS) entry which is preliminary data.</text>
</comment>
<dbReference type="OrthoDB" id="997727at2759"/>
<gene>
    <name evidence="7" type="ORF">GIB67_003096</name>
</gene>
<evidence type="ECO:0000256" key="2">
    <source>
        <dbReference type="ARBA" id="ARBA00022448"/>
    </source>
</evidence>
<dbReference type="Proteomes" id="UP000541444">
    <property type="component" value="Unassembled WGS sequence"/>
</dbReference>
<dbReference type="AlphaFoldDB" id="A0A7J7N696"/>
<protein>
    <submittedName>
        <fullName evidence="7">Uncharacterized protein</fullName>
    </submittedName>
</protein>
<dbReference type="GO" id="GO:0005737">
    <property type="term" value="C:cytoplasm"/>
    <property type="evidence" value="ECO:0007669"/>
    <property type="project" value="UniProtKB-SubCell"/>
</dbReference>
<proteinExistence type="predicted"/>
<evidence type="ECO:0000256" key="4">
    <source>
        <dbReference type="ARBA" id="ARBA00022737"/>
    </source>
</evidence>
<feature type="compositionally biased region" description="Acidic residues" evidence="6">
    <location>
        <begin position="1"/>
        <end position="12"/>
    </location>
</feature>
<evidence type="ECO:0000256" key="1">
    <source>
        <dbReference type="ARBA" id="ARBA00004496"/>
    </source>
</evidence>
<evidence type="ECO:0000313" key="7">
    <source>
        <dbReference type="EMBL" id="KAF6162550.1"/>
    </source>
</evidence>
<keyword evidence="3" id="KW-0963">Cytoplasm</keyword>
<keyword evidence="4" id="KW-0677">Repeat</keyword>
<name>A0A7J7N696_9MAGN</name>
<feature type="region of interest" description="Disordered" evidence="6">
    <location>
        <begin position="1"/>
        <end position="46"/>
    </location>
</feature>
<evidence type="ECO:0000313" key="8">
    <source>
        <dbReference type="Proteomes" id="UP000541444"/>
    </source>
</evidence>